<evidence type="ECO:0000313" key="1">
    <source>
        <dbReference type="EMBL" id="KAK3680431.1"/>
    </source>
</evidence>
<organism evidence="1 2">
    <name type="scientific">Vermiconidia calcicola</name>
    <dbReference type="NCBI Taxonomy" id="1690605"/>
    <lineage>
        <taxon>Eukaryota</taxon>
        <taxon>Fungi</taxon>
        <taxon>Dikarya</taxon>
        <taxon>Ascomycota</taxon>
        <taxon>Pezizomycotina</taxon>
        <taxon>Dothideomycetes</taxon>
        <taxon>Dothideomycetidae</taxon>
        <taxon>Mycosphaerellales</taxon>
        <taxon>Extremaceae</taxon>
        <taxon>Vermiconidia</taxon>
    </lineage>
</organism>
<reference evidence="1" key="1">
    <citation type="submission" date="2023-07" db="EMBL/GenBank/DDBJ databases">
        <title>Black Yeasts Isolated from many extreme environments.</title>
        <authorList>
            <person name="Coleine C."/>
            <person name="Stajich J.E."/>
            <person name="Selbmann L."/>
        </authorList>
    </citation>
    <scope>NUCLEOTIDE SEQUENCE</scope>
    <source>
        <strain evidence="1">CCFEE 5714</strain>
    </source>
</reference>
<gene>
    <name evidence="1" type="ORF">LTR37_021242</name>
</gene>
<protein>
    <submittedName>
        <fullName evidence="1">Uncharacterized protein</fullName>
    </submittedName>
</protein>
<dbReference type="EMBL" id="JAUTXU010000454">
    <property type="protein sequence ID" value="KAK3680431.1"/>
    <property type="molecule type" value="Genomic_DNA"/>
</dbReference>
<evidence type="ECO:0000313" key="2">
    <source>
        <dbReference type="Proteomes" id="UP001281147"/>
    </source>
</evidence>
<name>A0ACC3M918_9PEZI</name>
<proteinExistence type="predicted"/>
<dbReference type="Proteomes" id="UP001281147">
    <property type="component" value="Unassembled WGS sequence"/>
</dbReference>
<sequence length="315" mass="36048">MSTPTTYFPLFPKLPAELREEIWRYCLPHRYRELDQPVADIVFFAPDNQDGPWPCDLYHTTDMNARPPLISRVCHESRCVAFKTGGTLPRYPSAGWPVEARWHSGLENEEAWHDRARDAVHLNWEPACDPEYTSSGSPLHCLSWDASHESVGGSMTIRCLDPSFDEPHLDDVDYTRAPGPFRNPLSPDKLRDLEALERQAEWLVVLRIIVVHSDFKAAAATGLFGLLGDARVQVIDVSEEARIEAFFDLAEACERKTSVTVRQDFHRESADSMKEKLSKSIVERFRSQKLAEAMQPAIMFRLCTQMCNHVRHELR</sequence>
<comment type="caution">
    <text evidence="1">The sequence shown here is derived from an EMBL/GenBank/DDBJ whole genome shotgun (WGS) entry which is preliminary data.</text>
</comment>
<keyword evidence="2" id="KW-1185">Reference proteome</keyword>
<accession>A0ACC3M918</accession>